<comment type="similarity">
    <text evidence="1 3">Belongs to the short-chain dehydrogenases/reductases (SDR) family.</text>
</comment>
<dbReference type="GO" id="GO:0016020">
    <property type="term" value="C:membrane"/>
    <property type="evidence" value="ECO:0007669"/>
    <property type="project" value="TreeGrafter"/>
</dbReference>
<dbReference type="EMBL" id="JAKFGM010000002">
    <property type="protein sequence ID" value="MCF2515211.1"/>
    <property type="molecule type" value="Genomic_DNA"/>
</dbReference>
<dbReference type="SUPFAM" id="SSF51735">
    <property type="entry name" value="NAD(P)-binding Rossmann-fold domains"/>
    <property type="match status" value="1"/>
</dbReference>
<dbReference type="PRINTS" id="PR00080">
    <property type="entry name" value="SDRFAMILY"/>
</dbReference>
<dbReference type="PRINTS" id="PR00081">
    <property type="entry name" value="GDHRDH"/>
</dbReference>
<evidence type="ECO:0000256" key="1">
    <source>
        <dbReference type="ARBA" id="ARBA00006484"/>
    </source>
</evidence>
<dbReference type="InterPro" id="IPR002347">
    <property type="entry name" value="SDR_fam"/>
</dbReference>
<sequence length="251" mass="26987">MRLDGKAVVLTGAAGGLGSLLSRELKGHGAKLIGVDRLDCLDCDETIIADLSSESGIADLGATLAARRVDMLVNLAGMQYFGPFERQDTSNIWTGYVVNLIAPATLMRFVLPQMQARGDGQIVNIGSVMGAVNYPHFATYSSSKCGLRGLSEGLRRELGKSPIAITYIAPRAVRTGFNDATVNRFLEVAKMQVDDPAKVVRRIARAIVDRRKEVTLGIAEHIFTRLNGICPRLIDAGLEGTTAKARALFAN</sequence>
<protein>
    <submittedName>
        <fullName evidence="4">SDR family NAD(P)-dependent oxidoreductase</fullName>
    </submittedName>
</protein>
<dbReference type="Gene3D" id="3.40.50.720">
    <property type="entry name" value="NAD(P)-binding Rossmann-like Domain"/>
    <property type="match status" value="1"/>
</dbReference>
<dbReference type="PANTHER" id="PTHR44196:SF1">
    <property type="entry name" value="DEHYDROGENASE_REDUCTASE SDR FAMILY MEMBER 7B"/>
    <property type="match status" value="1"/>
</dbReference>
<reference evidence="4" key="1">
    <citation type="submission" date="2022-01" db="EMBL/GenBank/DDBJ databases">
        <authorList>
            <person name="Jo J.-H."/>
            <person name="Im W.-T."/>
        </authorList>
    </citation>
    <scope>NUCLEOTIDE SEQUENCE</scope>
    <source>
        <strain evidence="4">G124</strain>
    </source>
</reference>
<dbReference type="InterPro" id="IPR036291">
    <property type="entry name" value="NAD(P)-bd_dom_sf"/>
</dbReference>
<dbReference type="PANTHER" id="PTHR44196">
    <property type="entry name" value="DEHYDROGENASE/REDUCTASE SDR FAMILY MEMBER 7B"/>
    <property type="match status" value="1"/>
</dbReference>
<evidence type="ECO:0000256" key="3">
    <source>
        <dbReference type="RuleBase" id="RU000363"/>
    </source>
</evidence>
<evidence type="ECO:0000313" key="4">
    <source>
        <dbReference type="EMBL" id="MCF2515211.1"/>
    </source>
</evidence>
<dbReference type="GO" id="GO:0016491">
    <property type="term" value="F:oxidoreductase activity"/>
    <property type="evidence" value="ECO:0007669"/>
    <property type="project" value="UniProtKB-KW"/>
</dbReference>
<evidence type="ECO:0000313" key="5">
    <source>
        <dbReference type="Proteomes" id="UP001139410"/>
    </source>
</evidence>
<keyword evidence="5" id="KW-1185">Reference proteome</keyword>
<gene>
    <name evidence="4" type="ORF">LVY65_09075</name>
</gene>
<keyword evidence="2" id="KW-0560">Oxidoreductase</keyword>
<accession>A0A9X1QM47</accession>
<dbReference type="RefSeq" id="WP_235067727.1">
    <property type="nucleotide sequence ID" value="NZ_JAKFGM010000002.1"/>
</dbReference>
<proteinExistence type="inferred from homology"/>
<organism evidence="4 5">
    <name type="scientific">Sphingomonas cremea</name>
    <dbReference type="NCBI Taxonomy" id="2904799"/>
    <lineage>
        <taxon>Bacteria</taxon>
        <taxon>Pseudomonadati</taxon>
        <taxon>Pseudomonadota</taxon>
        <taxon>Alphaproteobacteria</taxon>
        <taxon>Sphingomonadales</taxon>
        <taxon>Sphingomonadaceae</taxon>
        <taxon>Sphingomonas</taxon>
    </lineage>
</organism>
<comment type="caution">
    <text evidence="4">The sequence shown here is derived from an EMBL/GenBank/DDBJ whole genome shotgun (WGS) entry which is preliminary data.</text>
</comment>
<evidence type="ECO:0000256" key="2">
    <source>
        <dbReference type="ARBA" id="ARBA00023002"/>
    </source>
</evidence>
<dbReference type="Pfam" id="PF00106">
    <property type="entry name" value="adh_short"/>
    <property type="match status" value="1"/>
</dbReference>
<dbReference type="Proteomes" id="UP001139410">
    <property type="component" value="Unassembled WGS sequence"/>
</dbReference>
<dbReference type="AlphaFoldDB" id="A0A9X1QM47"/>
<name>A0A9X1QM47_9SPHN</name>